<dbReference type="GO" id="GO:0008270">
    <property type="term" value="F:zinc ion binding"/>
    <property type="evidence" value="ECO:0007669"/>
    <property type="project" value="UniProtKB-KW"/>
</dbReference>
<reference evidence="12" key="1">
    <citation type="submission" date="2019-06" db="EMBL/GenBank/DDBJ databases">
        <authorList>
            <consortium name="Wellcome Sanger Institute Data Sharing"/>
        </authorList>
    </citation>
    <scope>NUCLEOTIDE SEQUENCE [LARGE SCALE GENOMIC DNA]</scope>
</reference>
<keyword evidence="7" id="KW-0804">Transcription</keyword>
<dbReference type="GO" id="GO:0003677">
    <property type="term" value="F:DNA binding"/>
    <property type="evidence" value="ECO:0007669"/>
    <property type="project" value="UniProtKB-KW"/>
</dbReference>
<dbReference type="Gene3D" id="1.10.10.1070">
    <property type="entry name" value="Zinc finger, BED domain-containing"/>
    <property type="match status" value="1"/>
</dbReference>
<evidence type="ECO:0000256" key="2">
    <source>
        <dbReference type="ARBA" id="ARBA00022723"/>
    </source>
</evidence>
<evidence type="ECO:0000256" key="4">
    <source>
        <dbReference type="ARBA" id="ARBA00022833"/>
    </source>
</evidence>
<dbReference type="InterPro" id="IPR036236">
    <property type="entry name" value="Znf_C2H2_sf"/>
</dbReference>
<dbReference type="InterPro" id="IPR052035">
    <property type="entry name" value="ZnF_BED_domain_contain"/>
</dbReference>
<organism evidence="12 13">
    <name type="scientific">Myripristis murdjan</name>
    <name type="common">pinecone soldierfish</name>
    <dbReference type="NCBI Taxonomy" id="586833"/>
    <lineage>
        <taxon>Eukaryota</taxon>
        <taxon>Metazoa</taxon>
        <taxon>Chordata</taxon>
        <taxon>Craniata</taxon>
        <taxon>Vertebrata</taxon>
        <taxon>Euteleostomi</taxon>
        <taxon>Actinopterygii</taxon>
        <taxon>Neopterygii</taxon>
        <taxon>Teleostei</taxon>
        <taxon>Neoteleostei</taxon>
        <taxon>Acanthomorphata</taxon>
        <taxon>Holocentriformes</taxon>
        <taxon>Holocentridae</taxon>
        <taxon>Myripristis</taxon>
    </lineage>
</organism>
<evidence type="ECO:0000256" key="10">
    <source>
        <dbReference type="SAM" id="MobiDB-lite"/>
    </source>
</evidence>
<evidence type="ECO:0000313" key="12">
    <source>
        <dbReference type="Ensembl" id="ENSMMDP00005034765.1"/>
    </source>
</evidence>
<keyword evidence="13" id="KW-1185">Reference proteome</keyword>
<keyword evidence="3 9" id="KW-0863">Zinc-finger</keyword>
<feature type="compositionally biased region" description="Basic and acidic residues" evidence="10">
    <location>
        <begin position="454"/>
        <end position="463"/>
    </location>
</feature>
<keyword evidence="6" id="KW-0238">DNA-binding</keyword>
<dbReference type="Proteomes" id="UP000472263">
    <property type="component" value="Chromosome 14"/>
</dbReference>
<dbReference type="GeneTree" id="ENSGT00940000158431"/>
<evidence type="ECO:0000256" key="6">
    <source>
        <dbReference type="ARBA" id="ARBA00023125"/>
    </source>
</evidence>
<evidence type="ECO:0000256" key="7">
    <source>
        <dbReference type="ARBA" id="ARBA00023163"/>
    </source>
</evidence>
<proteinExistence type="predicted"/>
<dbReference type="InterPro" id="IPR012337">
    <property type="entry name" value="RNaseH-like_sf"/>
</dbReference>
<keyword evidence="5" id="KW-0805">Transcription regulation</keyword>
<dbReference type="PANTHER" id="PTHR46481">
    <property type="entry name" value="ZINC FINGER BED DOMAIN-CONTAINING PROTEIN 4"/>
    <property type="match status" value="1"/>
</dbReference>
<comment type="subcellular location">
    <subcellularLocation>
        <location evidence="1">Nucleus</location>
    </subcellularLocation>
</comment>
<dbReference type="FunCoup" id="A0A667YW07">
    <property type="interactions" value="2"/>
</dbReference>
<dbReference type="AlphaFoldDB" id="A0A667YW07"/>
<protein>
    <recommendedName>
        <fullName evidence="11">BED-type domain-containing protein</fullName>
    </recommendedName>
</protein>
<evidence type="ECO:0000256" key="9">
    <source>
        <dbReference type="PROSITE-ProRule" id="PRU00027"/>
    </source>
</evidence>
<reference evidence="12" key="2">
    <citation type="submission" date="2025-08" db="UniProtKB">
        <authorList>
            <consortium name="Ensembl"/>
        </authorList>
    </citation>
    <scope>IDENTIFICATION</scope>
</reference>
<keyword evidence="2" id="KW-0479">Metal-binding</keyword>
<feature type="domain" description="BED-type" evidence="11">
    <location>
        <begin position="5"/>
        <end position="57"/>
    </location>
</feature>
<evidence type="ECO:0000256" key="3">
    <source>
        <dbReference type="ARBA" id="ARBA00022771"/>
    </source>
</evidence>
<dbReference type="SUPFAM" id="SSF53098">
    <property type="entry name" value="Ribonuclease H-like"/>
    <property type="match status" value="1"/>
</dbReference>
<dbReference type="SUPFAM" id="SSF57667">
    <property type="entry name" value="beta-beta-alpha zinc fingers"/>
    <property type="match status" value="1"/>
</dbReference>
<dbReference type="InterPro" id="IPR008906">
    <property type="entry name" value="HATC_C_dom"/>
</dbReference>
<dbReference type="Pfam" id="PF05699">
    <property type="entry name" value="Dimer_Tnp_hAT"/>
    <property type="match status" value="1"/>
</dbReference>
<evidence type="ECO:0000256" key="8">
    <source>
        <dbReference type="ARBA" id="ARBA00023242"/>
    </source>
</evidence>
<evidence type="ECO:0000259" key="11">
    <source>
        <dbReference type="PROSITE" id="PS50808"/>
    </source>
</evidence>
<dbReference type="GO" id="GO:0005634">
    <property type="term" value="C:nucleus"/>
    <property type="evidence" value="ECO:0007669"/>
    <property type="project" value="UniProtKB-SubCell"/>
</dbReference>
<accession>A0A667YW07</accession>
<keyword evidence="4" id="KW-0862">Zinc</keyword>
<evidence type="ECO:0000256" key="1">
    <source>
        <dbReference type="ARBA" id="ARBA00004123"/>
    </source>
</evidence>
<evidence type="ECO:0000256" key="5">
    <source>
        <dbReference type="ARBA" id="ARBA00023015"/>
    </source>
</evidence>
<dbReference type="SUPFAM" id="SSF140996">
    <property type="entry name" value="Hermes dimerisation domain"/>
    <property type="match status" value="1"/>
</dbReference>
<dbReference type="Pfam" id="PF02892">
    <property type="entry name" value="zf-BED"/>
    <property type="match status" value="1"/>
</dbReference>
<dbReference type="Ensembl" id="ENSMMDT00005035531.1">
    <property type="protein sequence ID" value="ENSMMDP00005034765.1"/>
    <property type="gene ID" value="ENSMMDG00005016337.1"/>
</dbReference>
<keyword evidence="8" id="KW-0539">Nucleus</keyword>
<evidence type="ECO:0000313" key="13">
    <source>
        <dbReference type="Proteomes" id="UP000472263"/>
    </source>
</evidence>
<dbReference type="PANTHER" id="PTHR46481:SF10">
    <property type="entry name" value="ZINC FINGER BED DOMAIN-CONTAINING PROTEIN 39"/>
    <property type="match status" value="1"/>
</dbReference>
<feature type="region of interest" description="Disordered" evidence="10">
    <location>
        <begin position="454"/>
        <end position="473"/>
    </location>
</feature>
<name>A0A667YW07_9TELE</name>
<dbReference type="PROSITE" id="PS50808">
    <property type="entry name" value="ZF_BED"/>
    <property type="match status" value="1"/>
</dbReference>
<dbReference type="SMART" id="SM00614">
    <property type="entry name" value="ZnF_BED"/>
    <property type="match status" value="1"/>
</dbReference>
<dbReference type="InterPro" id="IPR003656">
    <property type="entry name" value="Znf_BED"/>
</dbReference>
<dbReference type="GO" id="GO:0009791">
    <property type="term" value="P:post-embryonic development"/>
    <property type="evidence" value="ECO:0007669"/>
    <property type="project" value="UniProtKB-ARBA"/>
</dbReference>
<sequence length="598" mass="67653">MASSKNRSPVWQFFERNLTGNTVKCKLCNAELAFKGSSTGSMGNHLRWKHPSSLGAESGISAGASGGQQQASITEFLSRKCNKPRNEAITNLIAEMVALDMQPVSIVEDDGFYKLIKYLEPEYELSCRRTVSSRVTKLYHDCSAQIKRLLNQALYVALTTDCWTSLNATSYITVTSHFLDQEWNMQAGVLSTRAMEERHTGENLHRELNTVVAEWVSEIGRVSACVHDNAANIIKANQDCAWESVCCFAHTLQLAIHDGFKAVPVLERIVGACSKLVSHFHHSTIATQALHAKQKQMLPDKEHALIQCCKTRWNSIYEMFARLLEQRWVITAVAFIISHLTGRAEAWATAEWSRGSITCSSLAEFTRALEQVFQHTSPGREAARSLLRLRVTVFLNTVRDSFDRRFLPRDTETASQPAVVAAVLDPRHKKLRFLSPDVRAASKTHMEEIFEKEKEMARARPGEQETEDEPGAKKHKSAMAFLLGAPYHVEEQEENSESELEQYLSLPAIPLEADPLEWWKKHEQQYPIMSRLARKFLCIPATSVASERVFSAAGQAVSKLRSRLLPDNVDKLIFLNKNLPREALQEKQDESHVEYRRW</sequence>
<reference evidence="12" key="3">
    <citation type="submission" date="2025-09" db="UniProtKB">
        <authorList>
            <consortium name="Ensembl"/>
        </authorList>
    </citation>
    <scope>IDENTIFICATION</scope>
</reference>
<dbReference type="GO" id="GO:0046983">
    <property type="term" value="F:protein dimerization activity"/>
    <property type="evidence" value="ECO:0007669"/>
    <property type="project" value="InterPro"/>
</dbReference>
<dbReference type="InParanoid" id="A0A667YW07"/>